<dbReference type="RefSeq" id="WP_010844530.1">
    <property type="nucleotide sequence ID" value="NZ_AQPW01000039.1"/>
</dbReference>
<evidence type="ECO:0000256" key="1">
    <source>
        <dbReference type="SAM" id="SignalP"/>
    </source>
</evidence>
<evidence type="ECO:0000313" key="2">
    <source>
        <dbReference type="EMBL" id="EON30801.1"/>
    </source>
</evidence>
<dbReference type="EMBL" id="AQPW01000039">
    <property type="protein sequence ID" value="EON30801.1"/>
    <property type="molecule type" value="Genomic_DNA"/>
</dbReference>
<evidence type="ECO:0000313" key="3">
    <source>
        <dbReference type="Proteomes" id="UP000013569"/>
    </source>
</evidence>
<dbReference type="Proteomes" id="UP000013569">
    <property type="component" value="Unassembled WGS sequence"/>
</dbReference>
<dbReference type="OrthoDB" id="4463901at2"/>
<name>R7Y438_9ACTN</name>
<dbReference type="PATRIC" id="fig|1316928.3.peg.4193"/>
<evidence type="ECO:0008006" key="4">
    <source>
        <dbReference type="Google" id="ProtNLM"/>
    </source>
</evidence>
<sequence length="138" mass="15360">MAIRRAVVSVLLTFVVVVSMWWSSAEAAASPPPPHPRLDHSITVQVPGVVWGVGGAAVAYPRVFYGRGQIYPYPMGYGWRWQWRNLTTGAAGWIPYDYPHRRTTIRTGAGQLLVTGDYFPQPNIYLSTPVAATFWVNP</sequence>
<keyword evidence="1" id="KW-0732">Signal</keyword>
<proteinExistence type="predicted"/>
<organism evidence="2 3">
    <name type="scientific">Gordonia terrae C-6</name>
    <dbReference type="NCBI Taxonomy" id="1316928"/>
    <lineage>
        <taxon>Bacteria</taxon>
        <taxon>Bacillati</taxon>
        <taxon>Actinomycetota</taxon>
        <taxon>Actinomycetes</taxon>
        <taxon>Mycobacteriales</taxon>
        <taxon>Gordoniaceae</taxon>
        <taxon>Gordonia</taxon>
    </lineage>
</organism>
<dbReference type="AlphaFoldDB" id="R7Y438"/>
<reference evidence="2 3" key="1">
    <citation type="journal article" date="2013" name="Genome Announc.">
        <title>Draft Genome Sequence of a Benzothiophene-Desulfurizing Bacterium, Gordona terrae Strain C-6.</title>
        <authorList>
            <person name="Wang W."/>
            <person name="Ma T."/>
            <person name="Ren Y."/>
            <person name="Li G."/>
        </authorList>
    </citation>
    <scope>NUCLEOTIDE SEQUENCE [LARGE SCALE GENOMIC DNA]</scope>
    <source>
        <strain evidence="2 3">C-6</strain>
    </source>
</reference>
<feature type="chain" id="PRO_5004450160" description="Secreted protein" evidence="1">
    <location>
        <begin position="28"/>
        <end position="138"/>
    </location>
</feature>
<feature type="signal peptide" evidence="1">
    <location>
        <begin position="1"/>
        <end position="27"/>
    </location>
</feature>
<accession>R7Y438</accession>
<gene>
    <name evidence="2" type="ORF">GTC6_20745</name>
</gene>
<protein>
    <recommendedName>
        <fullName evidence="4">Secreted protein</fullName>
    </recommendedName>
</protein>
<comment type="caution">
    <text evidence="2">The sequence shown here is derived from an EMBL/GenBank/DDBJ whole genome shotgun (WGS) entry which is preliminary data.</text>
</comment>